<evidence type="ECO:0000313" key="5">
    <source>
        <dbReference type="Proteomes" id="UP001497482"/>
    </source>
</evidence>
<proteinExistence type="predicted"/>
<dbReference type="InterPro" id="IPR020864">
    <property type="entry name" value="MACPF"/>
</dbReference>
<feature type="chain" id="PRO_5043774535" description="MACPF domain-containing protein" evidence="2">
    <location>
        <begin position="21"/>
        <end position="440"/>
    </location>
</feature>
<keyword evidence="5" id="KW-1185">Reference proteome</keyword>
<dbReference type="PANTHER" id="PTHR46096">
    <property type="entry name" value="PERFORIN-1"/>
    <property type="match status" value="1"/>
</dbReference>
<feature type="domain" description="MACPF" evidence="3">
    <location>
        <begin position="27"/>
        <end position="370"/>
    </location>
</feature>
<dbReference type="PROSITE" id="PS51412">
    <property type="entry name" value="MACPF_2"/>
    <property type="match status" value="1"/>
</dbReference>
<dbReference type="AlphaFoldDB" id="A0AAV2LM01"/>
<dbReference type="GO" id="GO:0051607">
    <property type="term" value="P:defense response to virus"/>
    <property type="evidence" value="ECO:0007669"/>
    <property type="project" value="TreeGrafter"/>
</dbReference>
<feature type="signal peptide" evidence="2">
    <location>
        <begin position="1"/>
        <end position="20"/>
    </location>
</feature>
<dbReference type="GO" id="GO:0001771">
    <property type="term" value="P:immunological synapse formation"/>
    <property type="evidence" value="ECO:0007669"/>
    <property type="project" value="TreeGrafter"/>
</dbReference>
<dbReference type="GO" id="GO:0022829">
    <property type="term" value="F:wide pore channel activity"/>
    <property type="evidence" value="ECO:0007669"/>
    <property type="project" value="TreeGrafter"/>
</dbReference>
<dbReference type="PANTHER" id="PTHR46096:SF3">
    <property type="entry name" value="PERFORIN-1"/>
    <property type="match status" value="1"/>
</dbReference>
<organism evidence="4 5">
    <name type="scientific">Knipowitschia caucasica</name>
    <name type="common">Caucasian dwarf goby</name>
    <name type="synonym">Pomatoschistus caucasicus</name>
    <dbReference type="NCBI Taxonomy" id="637954"/>
    <lineage>
        <taxon>Eukaryota</taxon>
        <taxon>Metazoa</taxon>
        <taxon>Chordata</taxon>
        <taxon>Craniata</taxon>
        <taxon>Vertebrata</taxon>
        <taxon>Euteleostomi</taxon>
        <taxon>Actinopterygii</taxon>
        <taxon>Neopterygii</taxon>
        <taxon>Teleostei</taxon>
        <taxon>Neoteleostei</taxon>
        <taxon>Acanthomorphata</taxon>
        <taxon>Gobiaria</taxon>
        <taxon>Gobiiformes</taxon>
        <taxon>Gobioidei</taxon>
        <taxon>Gobiidae</taxon>
        <taxon>Gobiinae</taxon>
        <taxon>Knipowitschia</taxon>
    </lineage>
</organism>
<dbReference type="SMART" id="SM00457">
    <property type="entry name" value="MACPF"/>
    <property type="match status" value="1"/>
</dbReference>
<dbReference type="EMBL" id="OZ035825">
    <property type="protein sequence ID" value="CAL1602170.1"/>
    <property type="molecule type" value="Genomic_DNA"/>
</dbReference>
<dbReference type="Pfam" id="PF01823">
    <property type="entry name" value="MACPF"/>
    <property type="match status" value="1"/>
</dbReference>
<evidence type="ECO:0000313" key="4">
    <source>
        <dbReference type="EMBL" id="CAL1602170.1"/>
    </source>
</evidence>
<name>A0AAV2LM01_KNICA</name>
<evidence type="ECO:0000256" key="1">
    <source>
        <dbReference type="ARBA" id="ARBA00022729"/>
    </source>
</evidence>
<dbReference type="Proteomes" id="UP001497482">
    <property type="component" value="Chromosome 3"/>
</dbReference>
<protein>
    <recommendedName>
        <fullName evidence="3">MACPF domain-containing protein</fullName>
    </recommendedName>
</protein>
<gene>
    <name evidence="4" type="ORF">KC01_LOCUS29980</name>
</gene>
<dbReference type="InterPro" id="IPR052784">
    <property type="entry name" value="Perforin-1_pore-forming"/>
</dbReference>
<reference evidence="4 5" key="1">
    <citation type="submission" date="2024-04" db="EMBL/GenBank/DDBJ databases">
        <authorList>
            <person name="Waldvogel A.-M."/>
            <person name="Schoenle A."/>
        </authorList>
    </citation>
    <scope>NUCLEOTIDE SEQUENCE [LARGE SCALE GENOMIC DNA]</scope>
</reference>
<dbReference type="GO" id="GO:0016020">
    <property type="term" value="C:membrane"/>
    <property type="evidence" value="ECO:0007669"/>
    <property type="project" value="TreeGrafter"/>
</dbReference>
<sequence length="440" mass="48346">MKIPCWFPLLLGTLAPLCEPSKFQYGSASECKSIPMVPGYNLGGEGFDIVTMERKAAYVIDTETWDLGNGTCKLYLNPFLSNKKQKVPVAVEDWRPVSACSLSVSSTSYDSVETLVNDSTSSVTNNWKIGLTIPVSPSASVGLGLGGSHSKAAKFAMKKSKEDRYNFYRHSIYCSYYRYRMRPAPPMSKSFKLAVNSLPAYTYGSTKYRRLIDTYGTHLINQVYLGGELKSVTSVRTCQASLNGLTESEVSNCLSVEASANVLGKASLDATSQHCRAKGKKLGHGSSFSQSFSERFTDTIGGSLSSGATLFTQSDPSVFNDWLTSLKTAPDVVKYNLQPLHTLLADDHKAKQASLSNTDPPFFSLAPTSKPVIYVRQPDSLLLFPLIHTPFLPPSAAPRRKEGDLPHARTLFHVKRMRRPRRKKGGVLVLSRGEEVQEPT</sequence>
<dbReference type="GO" id="GO:0001913">
    <property type="term" value="P:T cell mediated cytotoxicity"/>
    <property type="evidence" value="ECO:0007669"/>
    <property type="project" value="TreeGrafter"/>
</dbReference>
<keyword evidence="1 2" id="KW-0732">Signal</keyword>
<evidence type="ECO:0000259" key="3">
    <source>
        <dbReference type="PROSITE" id="PS51412"/>
    </source>
</evidence>
<accession>A0AAV2LM01</accession>
<evidence type="ECO:0000256" key="2">
    <source>
        <dbReference type="SAM" id="SignalP"/>
    </source>
</evidence>